<organism evidence="1 2">
    <name type="scientific">Palleniella muris</name>
    <dbReference type="NCBI Taxonomy" id="3038145"/>
    <lineage>
        <taxon>Bacteria</taxon>
        <taxon>Pseudomonadati</taxon>
        <taxon>Bacteroidota</taxon>
        <taxon>Bacteroidia</taxon>
        <taxon>Bacteroidales</taxon>
        <taxon>Prevotellaceae</taxon>
        <taxon>Palleniella</taxon>
    </lineage>
</organism>
<dbReference type="Proteomes" id="UP000308886">
    <property type="component" value="Unassembled WGS sequence"/>
</dbReference>
<sequence length="213" mass="25029">MIRKLLELLGLRKKSVPKPLQKVYRQAPKGKVVAKALYGYDMEFMYGRNDIKDPGQCPICHTSFKKVPNPDYKVQKKKGDVFCTYDGYMIVTEKFKTFCEINEYRYLKFIPLPKSPGYYYFEAEGIFRIDSTRRHFYFGKKQECCNQYDCIAIGGMLWKDKDFYLPTDDFIFQTDYWFGDHHNKSPLVIIGTKTAGKMKRYGLSGIYFDNVMG</sequence>
<keyword evidence="2" id="KW-1185">Reference proteome</keyword>
<evidence type="ECO:0000313" key="1">
    <source>
        <dbReference type="EMBL" id="TGX79429.1"/>
    </source>
</evidence>
<accession>A0AC61QLD0</accession>
<name>A0AC61QLD0_9BACT</name>
<proteinExistence type="predicted"/>
<reference evidence="1" key="1">
    <citation type="submission" date="2019-04" db="EMBL/GenBank/DDBJ databases">
        <title>Microbes associate with the intestines of laboratory mice.</title>
        <authorList>
            <person name="Navarre W."/>
            <person name="Wong E."/>
            <person name="Huang K."/>
            <person name="Tropini C."/>
            <person name="Ng K."/>
            <person name="Yu B."/>
        </authorList>
    </citation>
    <scope>NUCLEOTIDE SEQUENCE</scope>
    <source>
        <strain evidence="1">NM73_A23</strain>
    </source>
</reference>
<gene>
    <name evidence="1" type="ORF">E5358_14900</name>
</gene>
<protein>
    <submittedName>
        <fullName evidence="1">Uncharacterized protein</fullName>
    </submittedName>
</protein>
<dbReference type="EMBL" id="SRZC01000047">
    <property type="protein sequence ID" value="TGX79429.1"/>
    <property type="molecule type" value="Genomic_DNA"/>
</dbReference>
<evidence type="ECO:0000313" key="2">
    <source>
        <dbReference type="Proteomes" id="UP000308886"/>
    </source>
</evidence>
<comment type="caution">
    <text evidence="1">The sequence shown here is derived from an EMBL/GenBank/DDBJ whole genome shotgun (WGS) entry which is preliminary data.</text>
</comment>